<evidence type="ECO:0000256" key="3">
    <source>
        <dbReference type="ARBA" id="ARBA00022478"/>
    </source>
</evidence>
<keyword evidence="4" id="KW-0804">Transcription</keyword>
<gene>
    <name evidence="6" type="ORF">M427DRAFT_101567</name>
</gene>
<evidence type="ECO:0000313" key="7">
    <source>
        <dbReference type="Proteomes" id="UP000070544"/>
    </source>
</evidence>
<dbReference type="OrthoDB" id="613763at2759"/>
<dbReference type="PANTHER" id="PTHR12780">
    <property type="entry name" value="RNA POLYMERASE III DNA DIRECTED , 39KD SUBUNIT-RELATED"/>
    <property type="match status" value="1"/>
</dbReference>
<dbReference type="Pfam" id="PF05158">
    <property type="entry name" value="RNA_pol_Rpc34"/>
    <property type="match status" value="1"/>
</dbReference>
<dbReference type="InterPro" id="IPR036390">
    <property type="entry name" value="WH_DNA-bd_sf"/>
</dbReference>
<evidence type="ECO:0000256" key="5">
    <source>
        <dbReference type="ARBA" id="ARBA00023242"/>
    </source>
</evidence>
<dbReference type="Gene3D" id="1.10.10.10">
    <property type="entry name" value="Winged helix-like DNA-binding domain superfamily/Winged helix DNA-binding domain"/>
    <property type="match status" value="1"/>
</dbReference>
<evidence type="ECO:0000256" key="4">
    <source>
        <dbReference type="ARBA" id="ARBA00023163"/>
    </source>
</evidence>
<reference evidence="6 7" key="1">
    <citation type="journal article" date="2015" name="Genome Biol. Evol.">
        <title>Phylogenomic analyses indicate that early fungi evolved digesting cell walls of algal ancestors of land plants.</title>
        <authorList>
            <person name="Chang Y."/>
            <person name="Wang S."/>
            <person name="Sekimoto S."/>
            <person name="Aerts A.L."/>
            <person name="Choi C."/>
            <person name="Clum A."/>
            <person name="LaButti K.M."/>
            <person name="Lindquist E.A."/>
            <person name="Yee Ngan C."/>
            <person name="Ohm R.A."/>
            <person name="Salamov A.A."/>
            <person name="Grigoriev I.V."/>
            <person name="Spatafora J.W."/>
            <person name="Berbee M.L."/>
        </authorList>
    </citation>
    <scope>NUCLEOTIDE SEQUENCE [LARGE SCALE GENOMIC DNA]</scope>
    <source>
        <strain evidence="6 7">JEL478</strain>
    </source>
</reference>
<dbReference type="OMA" id="VGTTKKC"/>
<comment type="similarity">
    <text evidence="2">Belongs to the eukaryotic RPC34/RPC39 RNA polymerase subunit family.</text>
</comment>
<accession>A0A139A5V1</accession>
<dbReference type="Proteomes" id="UP000070544">
    <property type="component" value="Unassembled WGS sequence"/>
</dbReference>
<keyword evidence="7" id="KW-1185">Reference proteome</keyword>
<dbReference type="InterPro" id="IPR016049">
    <property type="entry name" value="RNA_pol_Rpc34-like"/>
</dbReference>
<dbReference type="EMBL" id="KQ965790">
    <property type="protein sequence ID" value="KXS12157.1"/>
    <property type="molecule type" value="Genomic_DNA"/>
</dbReference>
<dbReference type="SUPFAM" id="SSF46785">
    <property type="entry name" value="Winged helix' DNA-binding domain"/>
    <property type="match status" value="1"/>
</dbReference>
<dbReference type="InterPro" id="IPR007832">
    <property type="entry name" value="RNA_pol_Rpc34"/>
</dbReference>
<dbReference type="InterPro" id="IPR036388">
    <property type="entry name" value="WH-like_DNA-bd_sf"/>
</dbReference>
<proteinExistence type="inferred from homology"/>
<keyword evidence="3" id="KW-0240">DNA-directed RNA polymerase</keyword>
<dbReference type="STRING" id="1344416.A0A139A5V1"/>
<dbReference type="AlphaFoldDB" id="A0A139A5V1"/>
<dbReference type="PIRSF" id="PIRSF028763">
    <property type="entry name" value="RNA_pol_Rpc34"/>
    <property type="match status" value="1"/>
</dbReference>
<sequence>SLDQNARVVYLNVKLAADRGIAVKQLTARCSLHQKVVQDALKLLEKKGAVKAVKGVKNTIRRLYMLANLKPSAEITGGLWYSDQVLDQEFIEVLADVCHQYVAEHSIPPRAPPGTLYPSTYERYVTLGQIRRHVIESRVLNEIPTRADIRTILNRLCFDGKVERRRVGGSGKGEAFCYKATQQGMQRRKGVIERDAWTDVPCGRCPVFDECWEGGAVSPASCVYYKTWLGKVAKSGTASGVNGVNGANVQNMF</sequence>
<comment type="subcellular location">
    <subcellularLocation>
        <location evidence="1">Nucleus</location>
    </subcellularLocation>
</comment>
<feature type="non-terminal residue" evidence="6">
    <location>
        <position position="1"/>
    </location>
</feature>
<keyword evidence="5" id="KW-0539">Nucleus</keyword>
<protein>
    <submittedName>
        <fullName evidence="6">RNA polymerase Rpc34</fullName>
    </submittedName>
</protein>
<evidence type="ECO:0000313" key="6">
    <source>
        <dbReference type="EMBL" id="KXS12157.1"/>
    </source>
</evidence>
<dbReference type="GO" id="GO:0005666">
    <property type="term" value="C:RNA polymerase III complex"/>
    <property type="evidence" value="ECO:0007669"/>
    <property type="project" value="InterPro"/>
</dbReference>
<name>A0A139A5V1_GONPJ</name>
<evidence type="ECO:0000256" key="1">
    <source>
        <dbReference type="ARBA" id="ARBA00004123"/>
    </source>
</evidence>
<evidence type="ECO:0000256" key="2">
    <source>
        <dbReference type="ARBA" id="ARBA00011038"/>
    </source>
</evidence>
<organism evidence="6 7">
    <name type="scientific">Gonapodya prolifera (strain JEL478)</name>
    <name type="common">Monoblepharis prolifera</name>
    <dbReference type="NCBI Taxonomy" id="1344416"/>
    <lineage>
        <taxon>Eukaryota</taxon>
        <taxon>Fungi</taxon>
        <taxon>Fungi incertae sedis</taxon>
        <taxon>Chytridiomycota</taxon>
        <taxon>Chytridiomycota incertae sedis</taxon>
        <taxon>Monoblepharidomycetes</taxon>
        <taxon>Monoblepharidales</taxon>
        <taxon>Gonapodyaceae</taxon>
        <taxon>Gonapodya</taxon>
    </lineage>
</organism>
<dbReference type="GO" id="GO:0006383">
    <property type="term" value="P:transcription by RNA polymerase III"/>
    <property type="evidence" value="ECO:0007669"/>
    <property type="project" value="InterPro"/>
</dbReference>